<evidence type="ECO:0000256" key="4">
    <source>
        <dbReference type="ARBA" id="ARBA00023110"/>
    </source>
</evidence>
<dbReference type="AlphaFoldDB" id="A0AAU9CFF4"/>
<reference evidence="10" key="1">
    <citation type="journal article" date="2024" name="Int. J. Syst. Evol. Microbiol.">
        <title>Methylomarinovum tepidoasis sp. nov., a moderately thermophilic methanotroph of the family Methylothermaceae isolated from a deep-sea hydrothermal field.</title>
        <authorList>
            <person name="Hirayama H."/>
            <person name="Takaki Y."/>
            <person name="Abe M."/>
            <person name="Miyazaki M."/>
            <person name="Uematsu K."/>
            <person name="Matsui Y."/>
            <person name="Takai K."/>
        </authorList>
    </citation>
    <scope>NUCLEOTIDE SEQUENCE [LARGE SCALE GENOMIC DNA]</scope>
    <source>
        <strain evidence="10">IN45</strain>
    </source>
</reference>
<keyword evidence="10" id="KW-1185">Reference proteome</keyword>
<feature type="region of interest" description="Disordered" evidence="6">
    <location>
        <begin position="297"/>
        <end position="317"/>
    </location>
</feature>
<protein>
    <recommendedName>
        <fullName evidence="3">peptidylprolyl isomerase</fullName>
        <ecNumber evidence="3">5.2.1.8</ecNumber>
    </recommendedName>
</protein>
<evidence type="ECO:0000256" key="3">
    <source>
        <dbReference type="ARBA" id="ARBA00013194"/>
    </source>
</evidence>
<feature type="signal peptide" evidence="7">
    <location>
        <begin position="1"/>
        <end position="19"/>
    </location>
</feature>
<dbReference type="InterPro" id="IPR050245">
    <property type="entry name" value="PrsA_foldase"/>
</dbReference>
<keyword evidence="7" id="KW-0732">Signal</keyword>
<dbReference type="PANTHER" id="PTHR47245">
    <property type="entry name" value="PEPTIDYLPROLYL ISOMERASE"/>
    <property type="match status" value="1"/>
</dbReference>
<feature type="domain" description="PpiC" evidence="8">
    <location>
        <begin position="135"/>
        <end position="234"/>
    </location>
</feature>
<sequence>MVKTGLTMCLLAWCTLGTAADWQAEVIGDGQINVPLLNFDVHISSAPPRGQYQLLKDPERTREVLSHLYLNRVLAAEARELGLDRDERLQAEIENFIERRLALARLDALRRQPVPDLTQAAREYHKAHYDDFVRPARVRVAHILIRWKGKRSKEEARKLAEEIRTRLLAGEDFAALADRYSEDPSAQHNHGDLGWVSSEQVVPEFAKVVFGLKPGQISPVFESRYGFHVARVEAKKPAEPIPFEEAKAAILRKLERDYREDRVRQYLESLRKRRPIAVEKKVLEPYVQEKLESLRGELGMASPGPAESLAKPLHPQE</sequence>
<dbReference type="InterPro" id="IPR046357">
    <property type="entry name" value="PPIase_dom_sf"/>
</dbReference>
<dbReference type="PANTHER" id="PTHR47245:SF2">
    <property type="entry name" value="PEPTIDYL-PROLYL CIS-TRANS ISOMERASE HP_0175-RELATED"/>
    <property type="match status" value="1"/>
</dbReference>
<evidence type="ECO:0000256" key="2">
    <source>
        <dbReference type="ARBA" id="ARBA00007656"/>
    </source>
</evidence>
<evidence type="ECO:0000313" key="10">
    <source>
        <dbReference type="Proteomes" id="UP001321450"/>
    </source>
</evidence>
<dbReference type="Gene3D" id="3.10.50.40">
    <property type="match status" value="1"/>
</dbReference>
<name>A0AAU9CFF4_9GAMM</name>
<dbReference type="EMBL" id="AP024718">
    <property type="protein sequence ID" value="BCX87981.1"/>
    <property type="molecule type" value="Genomic_DNA"/>
</dbReference>
<feature type="chain" id="PRO_5043762200" description="peptidylprolyl isomerase" evidence="7">
    <location>
        <begin position="20"/>
        <end position="317"/>
    </location>
</feature>
<evidence type="ECO:0000256" key="1">
    <source>
        <dbReference type="ARBA" id="ARBA00000971"/>
    </source>
</evidence>
<dbReference type="GO" id="GO:0003755">
    <property type="term" value="F:peptidyl-prolyl cis-trans isomerase activity"/>
    <property type="evidence" value="ECO:0007669"/>
    <property type="project" value="UniProtKB-KW"/>
</dbReference>
<accession>A0AAU9CFF4</accession>
<dbReference type="Proteomes" id="UP001321450">
    <property type="component" value="Chromosome"/>
</dbReference>
<dbReference type="Pfam" id="PF13616">
    <property type="entry name" value="Rotamase_3"/>
    <property type="match status" value="1"/>
</dbReference>
<comment type="catalytic activity">
    <reaction evidence="1">
        <text>[protein]-peptidylproline (omega=180) = [protein]-peptidylproline (omega=0)</text>
        <dbReference type="Rhea" id="RHEA:16237"/>
        <dbReference type="Rhea" id="RHEA-COMP:10747"/>
        <dbReference type="Rhea" id="RHEA-COMP:10748"/>
        <dbReference type="ChEBI" id="CHEBI:83833"/>
        <dbReference type="ChEBI" id="CHEBI:83834"/>
        <dbReference type="EC" id="5.2.1.8"/>
    </reaction>
</comment>
<proteinExistence type="inferred from homology"/>
<organism evidence="9 10">
    <name type="scientific">Methylomarinovum tepidoasis</name>
    <dbReference type="NCBI Taxonomy" id="2840183"/>
    <lineage>
        <taxon>Bacteria</taxon>
        <taxon>Pseudomonadati</taxon>
        <taxon>Pseudomonadota</taxon>
        <taxon>Gammaproteobacteria</taxon>
        <taxon>Methylococcales</taxon>
        <taxon>Methylothermaceae</taxon>
        <taxon>Methylomarinovum</taxon>
    </lineage>
</organism>
<evidence type="ECO:0000259" key="8">
    <source>
        <dbReference type="PROSITE" id="PS50198"/>
    </source>
</evidence>
<comment type="similarity">
    <text evidence="2">Belongs to the PpiC/parvulin rotamase family.</text>
</comment>
<gene>
    <name evidence="9" type="ORF">MIN45_P0348</name>
</gene>
<evidence type="ECO:0000256" key="7">
    <source>
        <dbReference type="SAM" id="SignalP"/>
    </source>
</evidence>
<evidence type="ECO:0000313" key="9">
    <source>
        <dbReference type="EMBL" id="BCX87981.1"/>
    </source>
</evidence>
<keyword evidence="5 9" id="KW-0413">Isomerase</keyword>
<dbReference type="PROSITE" id="PS50198">
    <property type="entry name" value="PPIC_PPIASE_2"/>
    <property type="match status" value="1"/>
</dbReference>
<dbReference type="InterPro" id="IPR027304">
    <property type="entry name" value="Trigger_fact/SurA_dom_sf"/>
</dbReference>
<dbReference type="InterPro" id="IPR000297">
    <property type="entry name" value="PPIase_PpiC"/>
</dbReference>
<evidence type="ECO:0000256" key="6">
    <source>
        <dbReference type="SAM" id="MobiDB-lite"/>
    </source>
</evidence>
<keyword evidence="4 5" id="KW-0697">Rotamase</keyword>
<dbReference type="SUPFAM" id="SSF54534">
    <property type="entry name" value="FKBP-like"/>
    <property type="match status" value="1"/>
</dbReference>
<dbReference type="SUPFAM" id="SSF109998">
    <property type="entry name" value="Triger factor/SurA peptide-binding domain-like"/>
    <property type="match status" value="1"/>
</dbReference>
<dbReference type="KEGG" id="meiy:MIN45_P0348"/>
<dbReference type="EC" id="5.2.1.8" evidence="3"/>
<evidence type="ECO:0000256" key="5">
    <source>
        <dbReference type="PROSITE-ProRule" id="PRU00278"/>
    </source>
</evidence>